<dbReference type="PROSITE" id="PS50887">
    <property type="entry name" value="GGDEF"/>
    <property type="match status" value="1"/>
</dbReference>
<evidence type="ECO:0000259" key="4">
    <source>
        <dbReference type="PROSITE" id="PS50887"/>
    </source>
</evidence>
<accession>A0AAW9YH11</accession>
<comment type="caution">
    <text evidence="5">The sequence shown here is derived from an EMBL/GenBank/DDBJ whole genome shotgun (WGS) entry which is preliminary data.</text>
</comment>
<dbReference type="SMART" id="SM00065">
    <property type="entry name" value="GAF"/>
    <property type="match status" value="1"/>
</dbReference>
<evidence type="ECO:0000256" key="3">
    <source>
        <dbReference type="SAM" id="Coils"/>
    </source>
</evidence>
<comment type="catalytic activity">
    <reaction evidence="2">
        <text>2 GTP = 3',3'-c-di-GMP + 2 diphosphate</text>
        <dbReference type="Rhea" id="RHEA:24898"/>
        <dbReference type="ChEBI" id="CHEBI:33019"/>
        <dbReference type="ChEBI" id="CHEBI:37565"/>
        <dbReference type="ChEBI" id="CHEBI:58805"/>
        <dbReference type="EC" id="2.7.7.65"/>
    </reaction>
</comment>
<dbReference type="InterPro" id="IPR043128">
    <property type="entry name" value="Rev_trsase/Diguanyl_cyclase"/>
</dbReference>
<dbReference type="AlphaFoldDB" id="A0AAW9YH11"/>
<name>A0AAW9YH11_9GAMM</name>
<dbReference type="Gene3D" id="3.30.70.270">
    <property type="match status" value="1"/>
</dbReference>
<evidence type="ECO:0000313" key="5">
    <source>
        <dbReference type="EMBL" id="NEX77233.1"/>
    </source>
</evidence>
<dbReference type="InterPro" id="IPR029787">
    <property type="entry name" value="Nucleotide_cyclase"/>
</dbReference>
<dbReference type="InterPro" id="IPR000160">
    <property type="entry name" value="GGDEF_dom"/>
</dbReference>
<dbReference type="GO" id="GO:1902201">
    <property type="term" value="P:negative regulation of bacterial-type flagellum-dependent cell motility"/>
    <property type="evidence" value="ECO:0007669"/>
    <property type="project" value="TreeGrafter"/>
</dbReference>
<evidence type="ECO:0000256" key="2">
    <source>
        <dbReference type="ARBA" id="ARBA00034247"/>
    </source>
</evidence>
<feature type="domain" description="GGDEF" evidence="4">
    <location>
        <begin position="206"/>
        <end position="346"/>
    </location>
</feature>
<feature type="coiled-coil region" evidence="3">
    <location>
        <begin position="151"/>
        <end position="178"/>
    </location>
</feature>
<dbReference type="EMBL" id="JAAIKZ010000056">
    <property type="protein sequence ID" value="NEX77233.1"/>
    <property type="molecule type" value="Genomic_DNA"/>
</dbReference>
<dbReference type="CDD" id="cd01949">
    <property type="entry name" value="GGDEF"/>
    <property type="match status" value="1"/>
</dbReference>
<protein>
    <recommendedName>
        <fullName evidence="1">diguanylate cyclase</fullName>
        <ecNumber evidence="1">2.7.7.65</ecNumber>
    </recommendedName>
</protein>
<dbReference type="PANTHER" id="PTHR45138">
    <property type="entry name" value="REGULATORY COMPONENTS OF SENSORY TRANSDUCTION SYSTEM"/>
    <property type="match status" value="1"/>
</dbReference>
<dbReference type="Pfam" id="PF00990">
    <property type="entry name" value="GGDEF"/>
    <property type="match status" value="1"/>
</dbReference>
<keyword evidence="3" id="KW-0175">Coiled coil</keyword>
<dbReference type="GO" id="GO:0043709">
    <property type="term" value="P:cell adhesion involved in single-species biofilm formation"/>
    <property type="evidence" value="ECO:0007669"/>
    <property type="project" value="TreeGrafter"/>
</dbReference>
<dbReference type="EC" id="2.7.7.65" evidence="1"/>
<dbReference type="Pfam" id="PF13185">
    <property type="entry name" value="GAF_2"/>
    <property type="match status" value="1"/>
</dbReference>
<evidence type="ECO:0000313" key="6">
    <source>
        <dbReference type="Proteomes" id="UP000480681"/>
    </source>
</evidence>
<dbReference type="InterPro" id="IPR029016">
    <property type="entry name" value="GAF-like_dom_sf"/>
</dbReference>
<dbReference type="Gene3D" id="3.30.450.40">
    <property type="match status" value="1"/>
</dbReference>
<organism evidence="5 6">
    <name type="scientific">Aeromonas rivipollensis</name>
    <dbReference type="NCBI Taxonomy" id="948519"/>
    <lineage>
        <taxon>Bacteria</taxon>
        <taxon>Pseudomonadati</taxon>
        <taxon>Pseudomonadota</taxon>
        <taxon>Gammaproteobacteria</taxon>
        <taxon>Aeromonadales</taxon>
        <taxon>Aeromonadaceae</taxon>
        <taxon>Aeromonas</taxon>
    </lineage>
</organism>
<dbReference type="RefSeq" id="WP_163150150.1">
    <property type="nucleotide sequence ID" value="NZ_JAAIKZ010000056.1"/>
</dbReference>
<dbReference type="SUPFAM" id="SSF55073">
    <property type="entry name" value="Nucleotide cyclase"/>
    <property type="match status" value="1"/>
</dbReference>
<dbReference type="InterPro" id="IPR003018">
    <property type="entry name" value="GAF"/>
</dbReference>
<dbReference type="NCBIfam" id="TIGR00254">
    <property type="entry name" value="GGDEF"/>
    <property type="match status" value="1"/>
</dbReference>
<dbReference type="InterPro" id="IPR050469">
    <property type="entry name" value="Diguanylate_Cyclase"/>
</dbReference>
<dbReference type="PANTHER" id="PTHR45138:SF9">
    <property type="entry name" value="DIGUANYLATE CYCLASE DGCM-RELATED"/>
    <property type="match status" value="1"/>
</dbReference>
<dbReference type="SUPFAM" id="SSF55781">
    <property type="entry name" value="GAF domain-like"/>
    <property type="match status" value="1"/>
</dbReference>
<dbReference type="GO" id="GO:0052621">
    <property type="term" value="F:diguanylate cyclase activity"/>
    <property type="evidence" value="ECO:0007669"/>
    <property type="project" value="UniProtKB-EC"/>
</dbReference>
<dbReference type="SMART" id="SM00267">
    <property type="entry name" value="GGDEF"/>
    <property type="match status" value="1"/>
</dbReference>
<proteinExistence type="predicted"/>
<reference evidence="5 6" key="1">
    <citation type="submission" date="2020-02" db="EMBL/GenBank/DDBJ databases">
        <title>Genome sequencing of Aeromonas rivipollensis.</title>
        <authorList>
            <person name="Fono-Tamo Ubani E.K."/>
            <person name="Lekota K.E."/>
        </authorList>
    </citation>
    <scope>NUCLEOTIDE SEQUENCE [LARGE SCALE GENOMIC DNA]</scope>
    <source>
        <strain evidence="5 6">G87</strain>
    </source>
</reference>
<gene>
    <name evidence="5" type="ORF">G4911_21290</name>
</gene>
<dbReference type="GO" id="GO:0005886">
    <property type="term" value="C:plasma membrane"/>
    <property type="evidence" value="ECO:0007669"/>
    <property type="project" value="TreeGrafter"/>
</dbReference>
<dbReference type="Proteomes" id="UP000480681">
    <property type="component" value="Unassembled WGS sequence"/>
</dbReference>
<sequence length="346" mass="37980">MDKILQTLSERVTQARDLESLTRPLLEMLEAVTGLESTYLTQIDVEQGTQSIRYAKNANGVAGLQIPEGITVDWSDTLCRRAIDEGRMFTDNVAECWGDSDAARIMGIRTYLSSPVRTPSGSLYGTLCAASAERKPFVAGSEQLIGFFARLIAEHVEREQLLQQLQQANQELARQALSDPLTGLPNRRALMQELARLFSLSERAGHPVLIAFIDLDGFKQINDTHGHEAGDKLLITMAQQLSATLRGGDLLARVGGDEFVVVGMGPHQGHETVEGAVQGFQRRLFEQSVFQVPIPSRVLDYPGASVGAVAIDPAHTSIDDALRQADARMYAVKRQRRALERRAGCI</sequence>
<evidence type="ECO:0000256" key="1">
    <source>
        <dbReference type="ARBA" id="ARBA00012528"/>
    </source>
</evidence>